<organism evidence="3 4">
    <name type="scientific">Spiroplasma culicicola AES-1</name>
    <dbReference type="NCBI Taxonomy" id="1276246"/>
    <lineage>
        <taxon>Bacteria</taxon>
        <taxon>Bacillati</taxon>
        <taxon>Mycoplasmatota</taxon>
        <taxon>Mollicutes</taxon>
        <taxon>Entomoplasmatales</taxon>
        <taxon>Spiroplasmataceae</taxon>
        <taxon>Spiroplasma</taxon>
    </lineage>
</organism>
<name>W6AFG8_9MOLU</name>
<keyword evidence="1" id="KW-1133">Transmembrane helix</keyword>
<dbReference type="InterPro" id="IPR001633">
    <property type="entry name" value="EAL_dom"/>
</dbReference>
<dbReference type="KEGG" id="scq:SCULI_v1c00930"/>
<dbReference type="STRING" id="1276246.SCULI_v1c00930"/>
<dbReference type="OrthoDB" id="388025at2"/>
<dbReference type="EMBL" id="CP006681">
    <property type="protein sequence ID" value="AHI52434.1"/>
    <property type="molecule type" value="Genomic_DNA"/>
</dbReference>
<dbReference type="RefSeq" id="WP_025362680.1">
    <property type="nucleotide sequence ID" value="NZ_CP006681.1"/>
</dbReference>
<dbReference type="GO" id="GO:0071111">
    <property type="term" value="F:cyclic-guanylate-specific phosphodiesterase activity"/>
    <property type="evidence" value="ECO:0007669"/>
    <property type="project" value="InterPro"/>
</dbReference>
<feature type="transmembrane region" description="Helical" evidence="1">
    <location>
        <begin position="119"/>
        <end position="138"/>
    </location>
</feature>
<dbReference type="eggNOG" id="COG2200">
    <property type="taxonomic scope" value="Bacteria"/>
</dbReference>
<sequence length="647" mass="74439">MNIGSALIACLSYTLITAFVYTITWGLSRHLFTKVKIYYEMILGISLGVISIFGVIILSLTMGENKNLQLTILLPMFLFWTSIFFISIYSTIGILVSNILSLFVFSTIFPQYFGKLEDMNMIILIVVGYVVPIIIYFLNAFWKKINAWSSWSLTTIACLATAMVFAFPTINEGETISYLMTILLWLGTGYFTYGYITLIDQIYIHALQLQNIVAYDDVYYLNQSSAHEQLLKFIQTNKVRSGYYVTFFISHYDMFEKKVSNNIKDIVVSSVSKQAYELFNEQFKDLVFFKPNYKTYGVFIPIENEVVFSKEKNETNIENIIKPIFSKIDNKFTVENFKITVSLKAIVSIYGLHSNNLDNLYELNNYVRNDVNLNNQDLILVDPKEVVLEKNKNKKILTLNEIVSLNHVSSIFDPIYDSTINDFEYLNINSMVEGIEMNSSLFKPKAKDINEYGLSSLLKRYTALTSIKDIHKYKITSQKVFLEYDTNYIATEEFDIKVFLAKLKMNKIKLNNLILKFNIQDEIDNREMLAKNLNALKEYGIKTAVDDFGAENCDYSLLSIYQPEFIFLQKTICKKVNIIKENEKIIKNSLNIANKIDAKLIATNIDSYMIFKTIKELGVTLFTGELIGSSGEPKLDISTELKYLLTK</sequence>
<feature type="transmembrane region" description="Helical" evidence="1">
    <location>
        <begin position="68"/>
        <end position="88"/>
    </location>
</feature>
<evidence type="ECO:0000313" key="3">
    <source>
        <dbReference type="EMBL" id="AHI52434.1"/>
    </source>
</evidence>
<dbReference type="InterPro" id="IPR035919">
    <property type="entry name" value="EAL_sf"/>
</dbReference>
<evidence type="ECO:0000256" key="1">
    <source>
        <dbReference type="SAM" id="Phobius"/>
    </source>
</evidence>
<gene>
    <name evidence="3" type="ORF">SCULI_v1c00930</name>
</gene>
<dbReference type="Gene3D" id="3.20.20.450">
    <property type="entry name" value="EAL domain"/>
    <property type="match status" value="1"/>
</dbReference>
<dbReference type="HOGENOM" id="CLU_412724_0_0_14"/>
<keyword evidence="1" id="KW-0812">Transmembrane</keyword>
<dbReference type="PROSITE" id="PS50883">
    <property type="entry name" value="EAL"/>
    <property type="match status" value="1"/>
</dbReference>
<dbReference type="InterPro" id="IPR050706">
    <property type="entry name" value="Cyclic-di-GMP_PDE-like"/>
</dbReference>
<protein>
    <recommendedName>
        <fullName evidence="2">EAL domain-containing protein</fullName>
    </recommendedName>
</protein>
<dbReference type="Pfam" id="PF00563">
    <property type="entry name" value="EAL"/>
    <property type="match status" value="1"/>
</dbReference>
<evidence type="ECO:0000259" key="2">
    <source>
        <dbReference type="PROSITE" id="PS50883"/>
    </source>
</evidence>
<dbReference type="PANTHER" id="PTHR33121:SF15">
    <property type="entry name" value="BLUE LIGHT- AND TEMPERATURE-REGULATED ANTIREPRESSOR BLUF"/>
    <property type="match status" value="1"/>
</dbReference>
<feature type="transmembrane region" description="Helical" evidence="1">
    <location>
        <begin position="6"/>
        <end position="25"/>
    </location>
</feature>
<keyword evidence="1" id="KW-0472">Membrane</keyword>
<reference evidence="3 4" key="1">
    <citation type="journal article" date="2014" name="Genome Biol. Evol.">
        <title>Molecular evolution of the substrate utilization strategies and putative virulence factors in mosquito-associated Spiroplasma species.</title>
        <authorList>
            <person name="Chang T.H."/>
            <person name="Lo W.S."/>
            <person name="Ku C."/>
            <person name="Chen L.L."/>
            <person name="Kuo C.H."/>
        </authorList>
    </citation>
    <scope>NUCLEOTIDE SEQUENCE [LARGE SCALE GENOMIC DNA]</scope>
    <source>
        <strain evidence="3">AES-1</strain>
    </source>
</reference>
<proteinExistence type="predicted"/>
<dbReference type="PATRIC" id="fig|1276246.3.peg.91"/>
<dbReference type="SMART" id="SM00052">
    <property type="entry name" value="EAL"/>
    <property type="match status" value="1"/>
</dbReference>
<feature type="domain" description="EAL" evidence="2">
    <location>
        <begin position="392"/>
        <end position="644"/>
    </location>
</feature>
<dbReference type="AlphaFoldDB" id="W6AFG8"/>
<dbReference type="PANTHER" id="PTHR33121">
    <property type="entry name" value="CYCLIC DI-GMP PHOSPHODIESTERASE PDEF"/>
    <property type="match status" value="1"/>
</dbReference>
<dbReference type="Proteomes" id="UP000019267">
    <property type="component" value="Chromosome"/>
</dbReference>
<accession>W6AFG8</accession>
<keyword evidence="4" id="KW-1185">Reference proteome</keyword>
<feature type="transmembrane region" description="Helical" evidence="1">
    <location>
        <begin position="150"/>
        <end position="170"/>
    </location>
</feature>
<feature type="transmembrane region" description="Helical" evidence="1">
    <location>
        <begin position="176"/>
        <end position="196"/>
    </location>
</feature>
<evidence type="ECO:0000313" key="4">
    <source>
        <dbReference type="Proteomes" id="UP000019267"/>
    </source>
</evidence>
<feature type="transmembrane region" description="Helical" evidence="1">
    <location>
        <begin position="37"/>
        <end position="62"/>
    </location>
</feature>
<dbReference type="SUPFAM" id="SSF141868">
    <property type="entry name" value="EAL domain-like"/>
    <property type="match status" value="1"/>
</dbReference>